<dbReference type="Proteomes" id="UP000683246">
    <property type="component" value="Chromosome"/>
</dbReference>
<evidence type="ECO:0000313" key="8">
    <source>
        <dbReference type="EMBL" id="QUI23504.1"/>
    </source>
</evidence>
<comment type="subcellular location">
    <subcellularLocation>
        <location evidence="6">Cytoplasm</location>
    </subcellularLocation>
</comment>
<dbReference type="RefSeq" id="WP_212694188.1">
    <property type="nucleotide sequence ID" value="NZ_CP058649.1"/>
</dbReference>
<evidence type="ECO:0000256" key="4">
    <source>
        <dbReference type="ARBA" id="ARBA00023172"/>
    </source>
</evidence>
<keyword evidence="4 6" id="KW-0233">DNA recombination</keyword>
<keyword evidence="5 6" id="KW-0234">DNA repair</keyword>
<comment type="caution">
    <text evidence="6">Lacks conserved residue(s) required for the propagation of feature annotation.</text>
</comment>
<name>A0A8J8SHJ5_9FIRM</name>
<comment type="function">
    <text evidence="6">The RuvA-RuvB-RuvC complex processes Holliday junction (HJ) DNA during genetic recombination and DNA repair, while the RuvA-RuvB complex plays an important role in the rescue of blocked DNA replication forks via replication fork reversal (RFR). RuvA specifically binds to HJ cruciform DNA, conferring on it an open structure. The RuvB hexamer acts as an ATP-dependent pump, pulling dsDNA into and through the RuvAB complex. HJ branch migration allows RuvC to scan DNA until it finds its consensus sequence, where it cleaves and resolves the cruciform DNA.</text>
</comment>
<dbReference type="Pfam" id="PF01330">
    <property type="entry name" value="RuvA_N"/>
    <property type="match status" value="1"/>
</dbReference>
<dbReference type="InterPro" id="IPR011114">
    <property type="entry name" value="RuvA_C"/>
</dbReference>
<keyword evidence="9" id="KW-1185">Reference proteome</keyword>
<dbReference type="CDD" id="cd14332">
    <property type="entry name" value="UBA_RuvA_C"/>
    <property type="match status" value="1"/>
</dbReference>
<dbReference type="PROSITE" id="PS50030">
    <property type="entry name" value="UBA"/>
    <property type="match status" value="1"/>
</dbReference>
<dbReference type="Gene3D" id="1.10.8.10">
    <property type="entry name" value="DNA helicase RuvA subunit, C-terminal domain"/>
    <property type="match status" value="1"/>
</dbReference>
<dbReference type="Gene3D" id="1.10.150.20">
    <property type="entry name" value="5' to 3' exonuclease, C-terminal subdomain"/>
    <property type="match status" value="1"/>
</dbReference>
<reference evidence="8" key="1">
    <citation type="submission" date="2020-07" db="EMBL/GenBank/DDBJ databases">
        <title>Vallitalea pronyensis genome.</title>
        <authorList>
            <person name="Postec A."/>
        </authorList>
    </citation>
    <scope>NUCLEOTIDE SEQUENCE</scope>
    <source>
        <strain evidence="8">FatNI3</strain>
    </source>
</reference>
<dbReference type="NCBIfam" id="TIGR00084">
    <property type="entry name" value="ruvA"/>
    <property type="match status" value="1"/>
</dbReference>
<dbReference type="InterPro" id="IPR010994">
    <property type="entry name" value="RuvA_2-like"/>
</dbReference>
<organism evidence="8 9">
    <name type="scientific">Vallitalea pronyensis</name>
    <dbReference type="NCBI Taxonomy" id="1348613"/>
    <lineage>
        <taxon>Bacteria</taxon>
        <taxon>Bacillati</taxon>
        <taxon>Bacillota</taxon>
        <taxon>Clostridia</taxon>
        <taxon>Lachnospirales</taxon>
        <taxon>Vallitaleaceae</taxon>
        <taxon>Vallitalea</taxon>
    </lineage>
</organism>
<dbReference type="InterPro" id="IPR015940">
    <property type="entry name" value="UBA"/>
</dbReference>
<protein>
    <recommendedName>
        <fullName evidence="6">Holliday junction branch migration complex subunit RuvA</fullName>
    </recommendedName>
</protein>
<keyword evidence="1 6" id="KW-0963">Cytoplasm</keyword>
<dbReference type="GO" id="GO:0000400">
    <property type="term" value="F:four-way junction DNA binding"/>
    <property type="evidence" value="ECO:0007669"/>
    <property type="project" value="UniProtKB-UniRule"/>
</dbReference>
<dbReference type="EMBL" id="CP058649">
    <property type="protein sequence ID" value="QUI23504.1"/>
    <property type="molecule type" value="Genomic_DNA"/>
</dbReference>
<comment type="subunit">
    <text evidence="6">Homotetramer. Forms an RuvA(8)-RuvB(12)-Holliday junction (HJ) complex. HJ DNA is sandwiched between 2 RuvA tetramers; dsDNA enters through RuvA and exits via RuvB. An RuvB hexamer assembles on each DNA strand where it exits the tetramer. Each RuvB hexamer is contacted by two RuvA subunits (via domain III) on 2 adjacent RuvB subunits; this complex drives branch migration. In the full resolvosome a probable DNA-RuvA(4)-RuvB(12)-RuvC(2) complex forms which resolves the HJ.</text>
</comment>
<keyword evidence="2 6" id="KW-0227">DNA damage</keyword>
<evidence type="ECO:0000256" key="6">
    <source>
        <dbReference type="HAMAP-Rule" id="MF_00031"/>
    </source>
</evidence>
<dbReference type="InterPro" id="IPR000085">
    <property type="entry name" value="RuvA"/>
</dbReference>
<dbReference type="GO" id="GO:0006281">
    <property type="term" value="P:DNA repair"/>
    <property type="evidence" value="ECO:0007669"/>
    <property type="project" value="UniProtKB-UniRule"/>
</dbReference>
<evidence type="ECO:0000256" key="3">
    <source>
        <dbReference type="ARBA" id="ARBA00023125"/>
    </source>
</evidence>
<dbReference type="GO" id="GO:0006310">
    <property type="term" value="P:DNA recombination"/>
    <property type="evidence" value="ECO:0007669"/>
    <property type="project" value="UniProtKB-UniRule"/>
</dbReference>
<dbReference type="SUPFAM" id="SSF50249">
    <property type="entry name" value="Nucleic acid-binding proteins"/>
    <property type="match status" value="1"/>
</dbReference>
<dbReference type="Pfam" id="PF07499">
    <property type="entry name" value="RuvA_C"/>
    <property type="match status" value="1"/>
</dbReference>
<dbReference type="GO" id="GO:0048476">
    <property type="term" value="C:Holliday junction resolvase complex"/>
    <property type="evidence" value="ECO:0007669"/>
    <property type="project" value="UniProtKB-UniRule"/>
</dbReference>
<gene>
    <name evidence="6 8" type="primary">ruvA</name>
    <name evidence="8" type="ORF">HZI73_14965</name>
</gene>
<sequence length="204" mass="22309">MIAYIKGTLAYVSDDLVIVDVGGIGYEIRTPLTVMAQLPQVGVEVVLHTYYYVREDAILLYGFIAKDDLEVFKKLIKVSGIGPKGALGILSTITPDELRFAIIADDVKTISKAPGIGKKTAQKLILELKDKLKLKDFEDLVQTEVDEHDMALLPVDQKGDAIAALVALGYSSSEAIKAIRGMKITETTSVEDIIKSALKRLVRF</sequence>
<comment type="domain">
    <text evidence="6">Has three domains with a flexible linker between the domains II and III and assumes an 'L' shape. Domain III is highly mobile and contacts RuvB.</text>
</comment>
<dbReference type="InterPro" id="IPR036267">
    <property type="entry name" value="RuvA_C_sf"/>
</dbReference>
<proteinExistence type="inferred from homology"/>
<dbReference type="Pfam" id="PF14520">
    <property type="entry name" value="HHH_5"/>
    <property type="match status" value="1"/>
</dbReference>
<dbReference type="KEGG" id="vpy:HZI73_14965"/>
<dbReference type="InterPro" id="IPR003583">
    <property type="entry name" value="Hlx-hairpin-Hlx_DNA-bd_motif"/>
</dbReference>
<evidence type="ECO:0000256" key="1">
    <source>
        <dbReference type="ARBA" id="ARBA00022490"/>
    </source>
</evidence>
<keyword evidence="3 6" id="KW-0238">DNA-binding</keyword>
<comment type="similarity">
    <text evidence="6">Belongs to the RuvA family.</text>
</comment>
<dbReference type="GO" id="GO:0005524">
    <property type="term" value="F:ATP binding"/>
    <property type="evidence" value="ECO:0007669"/>
    <property type="project" value="InterPro"/>
</dbReference>
<dbReference type="InterPro" id="IPR012340">
    <property type="entry name" value="NA-bd_OB-fold"/>
</dbReference>
<evidence type="ECO:0000256" key="2">
    <source>
        <dbReference type="ARBA" id="ARBA00022763"/>
    </source>
</evidence>
<dbReference type="SUPFAM" id="SSF46929">
    <property type="entry name" value="DNA helicase RuvA subunit, C-terminal domain"/>
    <property type="match status" value="1"/>
</dbReference>
<dbReference type="GO" id="GO:0009378">
    <property type="term" value="F:four-way junction helicase activity"/>
    <property type="evidence" value="ECO:0007669"/>
    <property type="project" value="InterPro"/>
</dbReference>
<evidence type="ECO:0000256" key="5">
    <source>
        <dbReference type="ARBA" id="ARBA00023204"/>
    </source>
</evidence>
<dbReference type="InterPro" id="IPR013849">
    <property type="entry name" value="DNA_helicase_Holl-junc_RuvA_I"/>
</dbReference>
<dbReference type="Gene3D" id="2.40.50.140">
    <property type="entry name" value="Nucleic acid-binding proteins"/>
    <property type="match status" value="1"/>
</dbReference>
<feature type="region of interest" description="Domain III" evidence="6">
    <location>
        <begin position="155"/>
        <end position="204"/>
    </location>
</feature>
<evidence type="ECO:0000313" key="9">
    <source>
        <dbReference type="Proteomes" id="UP000683246"/>
    </source>
</evidence>
<dbReference type="SMART" id="SM00278">
    <property type="entry name" value="HhH1"/>
    <property type="match status" value="2"/>
</dbReference>
<dbReference type="SUPFAM" id="SSF47781">
    <property type="entry name" value="RuvA domain 2-like"/>
    <property type="match status" value="1"/>
</dbReference>
<accession>A0A8J8SHJ5</accession>
<dbReference type="GO" id="GO:0009379">
    <property type="term" value="C:Holliday junction helicase complex"/>
    <property type="evidence" value="ECO:0007669"/>
    <property type="project" value="InterPro"/>
</dbReference>
<dbReference type="GO" id="GO:0005737">
    <property type="term" value="C:cytoplasm"/>
    <property type="evidence" value="ECO:0007669"/>
    <property type="project" value="UniProtKB-SubCell"/>
</dbReference>
<feature type="region of interest" description="Domain I" evidence="6">
    <location>
        <begin position="1"/>
        <end position="64"/>
    </location>
</feature>
<dbReference type="AlphaFoldDB" id="A0A8J8SHJ5"/>
<feature type="domain" description="UBA" evidence="7">
    <location>
        <begin position="154"/>
        <end position="196"/>
    </location>
</feature>
<dbReference type="HAMAP" id="MF_00031">
    <property type="entry name" value="DNA_HJ_migration_RuvA"/>
    <property type="match status" value="1"/>
</dbReference>
<evidence type="ECO:0000259" key="7">
    <source>
        <dbReference type="PROSITE" id="PS50030"/>
    </source>
</evidence>